<name>A0A7E4UQL7_PANRE</name>
<protein>
    <submittedName>
        <fullName evidence="2">Yippee domain-containing protein</fullName>
    </submittedName>
</protein>
<organism evidence="1 2">
    <name type="scientific">Panagrellus redivivus</name>
    <name type="common">Microworm</name>
    <dbReference type="NCBI Taxonomy" id="6233"/>
    <lineage>
        <taxon>Eukaryota</taxon>
        <taxon>Metazoa</taxon>
        <taxon>Ecdysozoa</taxon>
        <taxon>Nematoda</taxon>
        <taxon>Chromadorea</taxon>
        <taxon>Rhabditida</taxon>
        <taxon>Tylenchina</taxon>
        <taxon>Panagrolaimomorpha</taxon>
        <taxon>Panagrolaimoidea</taxon>
        <taxon>Panagrolaimidae</taxon>
        <taxon>Panagrellus</taxon>
    </lineage>
</organism>
<sequence length="84" mass="10074">MSKLTFTCGKCKKELYQFIDPEFQHLTGWKAHSWFLNFGTVELSDVCKYGTVQGKYPEEVFLSMRRQWLVHDKNSNLRQQFDYD</sequence>
<evidence type="ECO:0000313" key="1">
    <source>
        <dbReference type="Proteomes" id="UP000492821"/>
    </source>
</evidence>
<reference evidence="1" key="1">
    <citation type="journal article" date="2013" name="Genetics">
        <title>The draft genome and transcriptome of Panagrellus redivivus are shaped by the harsh demands of a free-living lifestyle.</title>
        <authorList>
            <person name="Srinivasan J."/>
            <person name="Dillman A.R."/>
            <person name="Macchietto M.G."/>
            <person name="Heikkinen L."/>
            <person name="Lakso M."/>
            <person name="Fracchia K.M."/>
            <person name="Antoshechkin I."/>
            <person name="Mortazavi A."/>
            <person name="Wong G."/>
            <person name="Sternberg P.W."/>
        </authorList>
    </citation>
    <scope>NUCLEOTIDE SEQUENCE [LARGE SCALE GENOMIC DNA]</scope>
    <source>
        <strain evidence="1">MT8872</strain>
    </source>
</reference>
<proteinExistence type="predicted"/>
<dbReference type="Proteomes" id="UP000492821">
    <property type="component" value="Unassembled WGS sequence"/>
</dbReference>
<dbReference type="WBParaSite" id="Pan_g11652.t1">
    <property type="protein sequence ID" value="Pan_g11652.t1"/>
    <property type="gene ID" value="Pan_g11652"/>
</dbReference>
<keyword evidence="1" id="KW-1185">Reference proteome</keyword>
<reference evidence="2" key="2">
    <citation type="submission" date="2020-10" db="UniProtKB">
        <authorList>
            <consortium name="WormBaseParasite"/>
        </authorList>
    </citation>
    <scope>IDENTIFICATION</scope>
</reference>
<dbReference type="AlphaFoldDB" id="A0A7E4UQL7"/>
<accession>A0A7E4UQL7</accession>
<evidence type="ECO:0000313" key="2">
    <source>
        <dbReference type="WBParaSite" id="Pan_g11652.t1"/>
    </source>
</evidence>